<evidence type="ECO:0000256" key="1">
    <source>
        <dbReference type="ARBA" id="ARBA00004141"/>
    </source>
</evidence>
<dbReference type="OrthoDB" id="10035564at2759"/>
<dbReference type="InterPro" id="IPR003148">
    <property type="entry name" value="RCK_N"/>
</dbReference>
<dbReference type="PANTHER" id="PTHR10027:SF33">
    <property type="entry name" value="CALCIUM-ACTIVATED POTASSIUM CHANNEL SUBUNIT ALPHA-1-RELATED"/>
    <property type="match status" value="1"/>
</dbReference>
<evidence type="ECO:0000256" key="2">
    <source>
        <dbReference type="ARBA" id="ARBA00022448"/>
    </source>
</evidence>
<gene>
    <name evidence="13" type="ORF">DILT_LOCUS15072</name>
</gene>
<dbReference type="EMBL" id="UYRU01077174">
    <property type="protein sequence ID" value="VDN27825.1"/>
    <property type="molecule type" value="Genomic_DNA"/>
</dbReference>
<keyword evidence="7" id="KW-1133">Transmembrane helix</keyword>
<evidence type="ECO:0000256" key="5">
    <source>
        <dbReference type="ARBA" id="ARBA00022826"/>
    </source>
</evidence>
<evidence type="ECO:0000313" key="13">
    <source>
        <dbReference type="EMBL" id="VDN27825.1"/>
    </source>
</evidence>
<evidence type="ECO:0000256" key="9">
    <source>
        <dbReference type="ARBA" id="ARBA00023136"/>
    </source>
</evidence>
<keyword evidence="10" id="KW-0407">Ion channel</keyword>
<feature type="compositionally biased region" description="Polar residues" evidence="11">
    <location>
        <begin position="108"/>
        <end position="117"/>
    </location>
</feature>
<protein>
    <recommendedName>
        <fullName evidence="12">RCK N-terminal domain-containing protein</fullName>
    </recommendedName>
</protein>
<feature type="domain" description="RCK N-terminal" evidence="12">
    <location>
        <begin position="193"/>
        <end position="266"/>
    </location>
</feature>
<evidence type="ECO:0000256" key="7">
    <source>
        <dbReference type="ARBA" id="ARBA00022989"/>
    </source>
</evidence>
<dbReference type="Proteomes" id="UP000281553">
    <property type="component" value="Unassembled WGS sequence"/>
</dbReference>
<keyword evidence="6" id="KW-0630">Potassium</keyword>
<keyword evidence="8" id="KW-0406">Ion transport</keyword>
<evidence type="ECO:0000256" key="11">
    <source>
        <dbReference type="SAM" id="MobiDB-lite"/>
    </source>
</evidence>
<dbReference type="InterPro" id="IPR047871">
    <property type="entry name" value="K_chnl_Slo-like"/>
</dbReference>
<name>A0A3P7MEE3_DIBLA</name>
<proteinExistence type="predicted"/>
<keyword evidence="2" id="KW-0813">Transport</keyword>
<evidence type="ECO:0000256" key="6">
    <source>
        <dbReference type="ARBA" id="ARBA00022958"/>
    </source>
</evidence>
<dbReference type="PANTHER" id="PTHR10027">
    <property type="entry name" value="CALCIUM-ACTIVATED POTASSIUM CHANNEL ALPHA CHAIN"/>
    <property type="match status" value="1"/>
</dbReference>
<keyword evidence="5" id="KW-0631">Potassium channel</keyword>
<evidence type="ECO:0000256" key="8">
    <source>
        <dbReference type="ARBA" id="ARBA00023065"/>
    </source>
</evidence>
<feature type="compositionally biased region" description="Basic and acidic residues" evidence="11">
    <location>
        <begin position="121"/>
        <end position="138"/>
    </location>
</feature>
<keyword evidence="14" id="KW-1185">Reference proteome</keyword>
<feature type="region of interest" description="Disordered" evidence="11">
    <location>
        <begin position="92"/>
        <end position="151"/>
    </location>
</feature>
<comment type="subcellular location">
    <subcellularLocation>
        <location evidence="1">Membrane</location>
        <topology evidence="1">Multi-pass membrane protein</topology>
    </subcellularLocation>
</comment>
<keyword evidence="3" id="KW-0633">Potassium transport</keyword>
<dbReference type="AlphaFoldDB" id="A0A3P7MEE3"/>
<dbReference type="Pfam" id="PF22614">
    <property type="entry name" value="Slo-like_RCK"/>
    <property type="match status" value="1"/>
</dbReference>
<keyword evidence="9" id="KW-0472">Membrane</keyword>
<organism evidence="13 14">
    <name type="scientific">Dibothriocephalus latus</name>
    <name type="common">Fish tapeworm</name>
    <name type="synonym">Diphyllobothrium latum</name>
    <dbReference type="NCBI Taxonomy" id="60516"/>
    <lineage>
        <taxon>Eukaryota</taxon>
        <taxon>Metazoa</taxon>
        <taxon>Spiralia</taxon>
        <taxon>Lophotrochozoa</taxon>
        <taxon>Platyhelminthes</taxon>
        <taxon>Cestoda</taxon>
        <taxon>Eucestoda</taxon>
        <taxon>Diphyllobothriidea</taxon>
        <taxon>Diphyllobothriidae</taxon>
        <taxon>Dibothriocephalus</taxon>
    </lineage>
</organism>
<keyword evidence="4" id="KW-0812">Transmembrane</keyword>
<evidence type="ECO:0000256" key="4">
    <source>
        <dbReference type="ARBA" id="ARBA00022692"/>
    </source>
</evidence>
<dbReference type="GO" id="GO:0016020">
    <property type="term" value="C:membrane"/>
    <property type="evidence" value="ECO:0007669"/>
    <property type="project" value="UniProtKB-SubCell"/>
</dbReference>
<evidence type="ECO:0000259" key="12">
    <source>
        <dbReference type="Pfam" id="PF22614"/>
    </source>
</evidence>
<reference evidence="13 14" key="1">
    <citation type="submission" date="2018-11" db="EMBL/GenBank/DDBJ databases">
        <authorList>
            <consortium name="Pathogen Informatics"/>
        </authorList>
    </citation>
    <scope>NUCLEOTIDE SEQUENCE [LARGE SCALE GENOMIC DNA]</scope>
</reference>
<feature type="non-terminal residue" evidence="13">
    <location>
        <position position="266"/>
    </location>
</feature>
<dbReference type="GO" id="GO:0060072">
    <property type="term" value="F:large conductance calcium-activated potassium channel activity"/>
    <property type="evidence" value="ECO:0007669"/>
    <property type="project" value="TreeGrafter"/>
</dbReference>
<accession>A0A3P7MEE3</accession>
<sequence>MNKLELMLIALMMKNPPCADYGDGADDYLLINPSTSSTLITEGMLGFFICDSQEIASRATFYCSNCHDDVRRLKKMKECECKHRHRGLKIGKIKRKHQETPLTPLGESETSSQTSANPLVESEHSSPAKSSDSKKKADDADDDGNSGGAPNMSLFDITGVYHWTPKRSIEEATLPNNRYISSPISAEDVQVYLQNHILVCLLAAPSAPQLGLRSFVLPLRASNIDERNLRPIVFLGDLDFLRQEWEEISKFPKVFIMPGSPLSRKD</sequence>
<evidence type="ECO:0000256" key="3">
    <source>
        <dbReference type="ARBA" id="ARBA00022538"/>
    </source>
</evidence>
<evidence type="ECO:0000313" key="14">
    <source>
        <dbReference type="Proteomes" id="UP000281553"/>
    </source>
</evidence>
<evidence type="ECO:0000256" key="10">
    <source>
        <dbReference type="ARBA" id="ARBA00023303"/>
    </source>
</evidence>